<keyword evidence="2" id="KW-0805">Transcription regulation</keyword>
<evidence type="ECO:0000259" key="5">
    <source>
        <dbReference type="PROSITE" id="PS50931"/>
    </source>
</evidence>
<dbReference type="PANTHER" id="PTHR30537">
    <property type="entry name" value="HTH-TYPE TRANSCRIPTIONAL REGULATOR"/>
    <property type="match status" value="1"/>
</dbReference>
<dbReference type="SUPFAM" id="SSF46785">
    <property type="entry name" value="Winged helix' DNA-binding domain"/>
    <property type="match status" value="1"/>
</dbReference>
<accession>A0A3A8P153</accession>
<evidence type="ECO:0000313" key="6">
    <source>
        <dbReference type="EMBL" id="RKH48281.1"/>
    </source>
</evidence>
<dbReference type="FunFam" id="1.10.10.10:FF:000001">
    <property type="entry name" value="LysR family transcriptional regulator"/>
    <property type="match status" value="1"/>
</dbReference>
<dbReference type="GO" id="GO:0003700">
    <property type="term" value="F:DNA-binding transcription factor activity"/>
    <property type="evidence" value="ECO:0007669"/>
    <property type="project" value="InterPro"/>
</dbReference>
<dbReference type="SUPFAM" id="SSF53850">
    <property type="entry name" value="Periplasmic binding protein-like II"/>
    <property type="match status" value="1"/>
</dbReference>
<proteinExistence type="inferred from homology"/>
<dbReference type="InterPro" id="IPR000847">
    <property type="entry name" value="LysR_HTH_N"/>
</dbReference>
<organism evidence="6 7">
    <name type="scientific">Corallococcus sicarius</name>
    <dbReference type="NCBI Taxonomy" id="2316726"/>
    <lineage>
        <taxon>Bacteria</taxon>
        <taxon>Pseudomonadati</taxon>
        <taxon>Myxococcota</taxon>
        <taxon>Myxococcia</taxon>
        <taxon>Myxococcales</taxon>
        <taxon>Cystobacterineae</taxon>
        <taxon>Myxococcaceae</taxon>
        <taxon>Corallococcus</taxon>
    </lineage>
</organism>
<gene>
    <name evidence="6" type="ORF">D7X12_00565</name>
</gene>
<dbReference type="Pfam" id="PF03466">
    <property type="entry name" value="LysR_substrate"/>
    <property type="match status" value="1"/>
</dbReference>
<dbReference type="Gene3D" id="1.10.10.10">
    <property type="entry name" value="Winged helix-like DNA-binding domain superfamily/Winged helix DNA-binding domain"/>
    <property type="match status" value="1"/>
</dbReference>
<evidence type="ECO:0000256" key="2">
    <source>
        <dbReference type="ARBA" id="ARBA00023015"/>
    </source>
</evidence>
<dbReference type="InterPro" id="IPR005119">
    <property type="entry name" value="LysR_subst-bd"/>
</dbReference>
<evidence type="ECO:0000256" key="1">
    <source>
        <dbReference type="ARBA" id="ARBA00009437"/>
    </source>
</evidence>
<dbReference type="Pfam" id="PF00126">
    <property type="entry name" value="HTH_1"/>
    <property type="match status" value="1"/>
</dbReference>
<protein>
    <submittedName>
        <fullName evidence="6">LysR family transcriptional regulator</fullName>
    </submittedName>
</protein>
<sequence length="310" mass="33780">MRTMPQVDPGAVVAFVAVVEHSSFRGAARALGIPKSTLSQRVALLEEHLGARLLSRTTRSVTLTDIGASYHREVAPAIAALNAAEALVGELQAHPTGRLRMTAPVELGQAVLGDVLAHYAARFPEVKVEVDLTDRQVALVEEGYDLAVRVGPLTDSRLVARRLGPPQHLRVYASDAYVRSAGAPKRPRDLTGHRCLVMTGSRTPTTWTFQAGRKTEGVTLEPHMAVNSFEVLCELTVAGVGVARLPEMHVLRSAARRGLRELLRPYAVTRQAFALYPSARNVSPAMRAMVDVLVERFELAPWTCCTEREP</sequence>
<dbReference type="PANTHER" id="PTHR30537:SF5">
    <property type="entry name" value="HTH-TYPE TRANSCRIPTIONAL ACTIVATOR TTDR-RELATED"/>
    <property type="match status" value="1"/>
</dbReference>
<dbReference type="EMBL" id="RAWG01000002">
    <property type="protein sequence ID" value="RKH48281.1"/>
    <property type="molecule type" value="Genomic_DNA"/>
</dbReference>
<dbReference type="GO" id="GO:0043565">
    <property type="term" value="F:sequence-specific DNA binding"/>
    <property type="evidence" value="ECO:0007669"/>
    <property type="project" value="TreeGrafter"/>
</dbReference>
<dbReference type="InterPro" id="IPR036388">
    <property type="entry name" value="WH-like_DNA-bd_sf"/>
</dbReference>
<evidence type="ECO:0000313" key="7">
    <source>
        <dbReference type="Proteomes" id="UP000273405"/>
    </source>
</evidence>
<dbReference type="CDD" id="cd08422">
    <property type="entry name" value="PBP2_CrgA_like"/>
    <property type="match status" value="1"/>
</dbReference>
<dbReference type="OrthoDB" id="5416547at2"/>
<keyword evidence="4" id="KW-0804">Transcription</keyword>
<dbReference type="PROSITE" id="PS50931">
    <property type="entry name" value="HTH_LYSR"/>
    <property type="match status" value="1"/>
</dbReference>
<dbReference type="RefSeq" id="WP_120623303.1">
    <property type="nucleotide sequence ID" value="NZ_RAWG01000002.1"/>
</dbReference>
<dbReference type="InterPro" id="IPR058163">
    <property type="entry name" value="LysR-type_TF_proteobact-type"/>
</dbReference>
<comment type="similarity">
    <text evidence="1">Belongs to the LysR transcriptional regulatory family.</text>
</comment>
<dbReference type="Proteomes" id="UP000273405">
    <property type="component" value="Unassembled WGS sequence"/>
</dbReference>
<dbReference type="GO" id="GO:0006351">
    <property type="term" value="P:DNA-templated transcription"/>
    <property type="evidence" value="ECO:0007669"/>
    <property type="project" value="TreeGrafter"/>
</dbReference>
<dbReference type="AlphaFoldDB" id="A0A3A8P153"/>
<reference evidence="7" key="1">
    <citation type="submission" date="2018-09" db="EMBL/GenBank/DDBJ databases">
        <authorList>
            <person name="Livingstone P.G."/>
            <person name="Whitworth D.E."/>
        </authorList>
    </citation>
    <scope>NUCLEOTIDE SEQUENCE [LARGE SCALE GENOMIC DNA]</scope>
    <source>
        <strain evidence="7">CA040B</strain>
    </source>
</reference>
<name>A0A3A8P153_9BACT</name>
<keyword evidence="7" id="KW-1185">Reference proteome</keyword>
<feature type="domain" description="HTH lysR-type" evidence="5">
    <location>
        <begin position="7"/>
        <end position="64"/>
    </location>
</feature>
<dbReference type="Gene3D" id="3.40.190.290">
    <property type="match status" value="1"/>
</dbReference>
<comment type="caution">
    <text evidence="6">The sequence shown here is derived from an EMBL/GenBank/DDBJ whole genome shotgun (WGS) entry which is preliminary data.</text>
</comment>
<keyword evidence="3" id="KW-0238">DNA-binding</keyword>
<evidence type="ECO:0000256" key="3">
    <source>
        <dbReference type="ARBA" id="ARBA00023125"/>
    </source>
</evidence>
<evidence type="ECO:0000256" key="4">
    <source>
        <dbReference type="ARBA" id="ARBA00023163"/>
    </source>
</evidence>
<dbReference type="InterPro" id="IPR036390">
    <property type="entry name" value="WH_DNA-bd_sf"/>
</dbReference>